<dbReference type="AlphaFoldDB" id="A0A317FCM8"/>
<dbReference type="RefSeq" id="WP_109872133.1">
    <property type="nucleotide sequence ID" value="NZ_QGNA01000004.1"/>
</dbReference>
<evidence type="ECO:0000259" key="1">
    <source>
        <dbReference type="Pfam" id="PF07969"/>
    </source>
</evidence>
<dbReference type="Gene3D" id="3.10.310.70">
    <property type="match status" value="1"/>
</dbReference>
<dbReference type="GO" id="GO:0016810">
    <property type="term" value="F:hydrolase activity, acting on carbon-nitrogen (but not peptide) bonds"/>
    <property type="evidence" value="ECO:0007669"/>
    <property type="project" value="InterPro"/>
</dbReference>
<keyword evidence="2" id="KW-0378">Hydrolase</keyword>
<sequence>MNADFVLLGGRIATMDAAGSECTALAAVNGRIVALGDDHAIRQHIGPGTTVLHAEGRRVLPGIVDSHAHPDAYAIRLRTWTLVSPDRVRTRTELLETIRRRCAELPPGRWAAFYRLNERQSGGYPTLDELDAASNGRPLFILRTDGHLGLANRAAFAACGIDETTPDPAFGRFDKLDGKLTGLVRETAAHIFLNAIHGQDSEADIADGMEMVQDQCLAAGITSVANSLTPSKAIRAYQDMRRDGRWRMRMGIIASGRDEPLIPHLIGAGIRSGFGDEWLRLIGVEWCPDCSTSGRTAAYWEPYVGAPIPGEPVPNTGMLLYEKDDLTERATAAHKAGLQVMIEGVGDRGIDFALDVMEAALAAHPVGDHRMRVEHCCYVTPPILQRLKRGGFVDSSATGFMDELGEAYAANRGQEAMRWMWPHRSLIDAGVPAPGHSDFAVCRVSPWTAIAAMVNRRTTTGADLDAREAITAREAVHAYTWLGAWAQREEHEKGSLDIGKLADLIVLDRDVLDGDTVAIAGTQVAATVVGGVIRHRA</sequence>
<accession>A0A317FCM8</accession>
<dbReference type="InterPro" id="IPR033932">
    <property type="entry name" value="YtcJ-like"/>
</dbReference>
<dbReference type="CDD" id="cd01300">
    <property type="entry name" value="YtcJ_like"/>
    <property type="match status" value="1"/>
</dbReference>
<dbReference type="PANTHER" id="PTHR22642">
    <property type="entry name" value="IMIDAZOLONEPROPIONASE"/>
    <property type="match status" value="1"/>
</dbReference>
<evidence type="ECO:0000313" key="3">
    <source>
        <dbReference type="Proteomes" id="UP000245765"/>
    </source>
</evidence>
<organism evidence="2 3">
    <name type="scientific">Falsiroseomonas bella</name>
    <dbReference type="NCBI Taxonomy" id="2184016"/>
    <lineage>
        <taxon>Bacteria</taxon>
        <taxon>Pseudomonadati</taxon>
        <taxon>Pseudomonadota</taxon>
        <taxon>Alphaproteobacteria</taxon>
        <taxon>Acetobacterales</taxon>
        <taxon>Roseomonadaceae</taxon>
        <taxon>Falsiroseomonas</taxon>
    </lineage>
</organism>
<dbReference type="Proteomes" id="UP000245765">
    <property type="component" value="Unassembled WGS sequence"/>
</dbReference>
<evidence type="ECO:0000313" key="2">
    <source>
        <dbReference type="EMBL" id="PWS35767.1"/>
    </source>
</evidence>
<comment type="caution">
    <text evidence="2">The sequence shown here is derived from an EMBL/GenBank/DDBJ whole genome shotgun (WGS) entry which is preliminary data.</text>
</comment>
<dbReference type="PANTHER" id="PTHR22642:SF2">
    <property type="entry name" value="PROTEIN LONG AFTER FAR-RED 3"/>
    <property type="match status" value="1"/>
</dbReference>
<proteinExistence type="predicted"/>
<feature type="domain" description="Amidohydrolase 3" evidence="1">
    <location>
        <begin position="53"/>
        <end position="533"/>
    </location>
</feature>
<dbReference type="OrthoDB" id="9811399at2"/>
<name>A0A317FCM8_9PROT</name>
<gene>
    <name evidence="2" type="ORF">DFH01_19505</name>
</gene>
<protein>
    <submittedName>
        <fullName evidence="2">Amidohydrolase</fullName>
    </submittedName>
</protein>
<reference evidence="3" key="1">
    <citation type="submission" date="2018-05" db="EMBL/GenBank/DDBJ databases">
        <authorList>
            <person name="Du Z."/>
            <person name="Wang X."/>
        </authorList>
    </citation>
    <scope>NUCLEOTIDE SEQUENCE [LARGE SCALE GENOMIC DNA]</scope>
    <source>
        <strain evidence="3">CQN31</strain>
    </source>
</reference>
<dbReference type="InterPro" id="IPR032466">
    <property type="entry name" value="Metal_Hydrolase"/>
</dbReference>
<dbReference type="InterPro" id="IPR011059">
    <property type="entry name" value="Metal-dep_hydrolase_composite"/>
</dbReference>
<dbReference type="InterPro" id="IPR013108">
    <property type="entry name" value="Amidohydro_3"/>
</dbReference>
<dbReference type="SUPFAM" id="SSF51556">
    <property type="entry name" value="Metallo-dependent hydrolases"/>
    <property type="match status" value="1"/>
</dbReference>
<keyword evidence="3" id="KW-1185">Reference proteome</keyword>
<dbReference type="EMBL" id="QGNA01000004">
    <property type="protein sequence ID" value="PWS35767.1"/>
    <property type="molecule type" value="Genomic_DNA"/>
</dbReference>
<dbReference type="SUPFAM" id="SSF51338">
    <property type="entry name" value="Composite domain of metallo-dependent hydrolases"/>
    <property type="match status" value="1"/>
</dbReference>
<dbReference type="Gene3D" id="3.20.20.140">
    <property type="entry name" value="Metal-dependent hydrolases"/>
    <property type="match status" value="1"/>
</dbReference>
<dbReference type="Pfam" id="PF07969">
    <property type="entry name" value="Amidohydro_3"/>
    <property type="match status" value="1"/>
</dbReference>
<dbReference type="Gene3D" id="2.30.40.10">
    <property type="entry name" value="Urease, subunit C, domain 1"/>
    <property type="match status" value="1"/>
</dbReference>